<feature type="compositionally biased region" description="Low complexity" evidence="5">
    <location>
        <begin position="805"/>
        <end position="815"/>
    </location>
</feature>
<feature type="compositionally biased region" description="Basic and acidic residues" evidence="5">
    <location>
        <begin position="1007"/>
        <end position="1016"/>
    </location>
</feature>
<dbReference type="AlphaFoldDB" id="A0A0K3CGZ6"/>
<feature type="compositionally biased region" description="Polar residues" evidence="5">
    <location>
        <begin position="785"/>
        <end position="795"/>
    </location>
</feature>
<comment type="subcellular location">
    <subcellularLocation>
        <location evidence="1">Nucleus</location>
    </subcellularLocation>
</comment>
<feature type="compositionally biased region" description="Basic and acidic residues" evidence="5">
    <location>
        <begin position="85"/>
        <end position="99"/>
    </location>
</feature>
<dbReference type="InterPro" id="IPR013882">
    <property type="entry name" value="Ctp1_C"/>
</dbReference>
<evidence type="ECO:0000256" key="4">
    <source>
        <dbReference type="SAM" id="Coils"/>
    </source>
</evidence>
<feature type="region of interest" description="Disordered" evidence="5">
    <location>
        <begin position="761"/>
        <end position="1029"/>
    </location>
</feature>
<name>A0A0K3CGZ6_RHOTO</name>
<protein>
    <submittedName>
        <fullName evidence="7">BY PROTMAP: gi|472587536|gb|EMS25032.1| retinoblastoma-binding protein 8 [Rhodosporidium toruloides NP11] gi|647398584|emb|CDR42607.1| RHTO0S07e02102g1_1 [Rhodosporidium toruloides]</fullName>
    </submittedName>
</protein>
<dbReference type="PANTHER" id="PTHR23159">
    <property type="entry name" value="CENTROSOMAL PROTEIN 2"/>
    <property type="match status" value="1"/>
</dbReference>
<evidence type="ECO:0000256" key="2">
    <source>
        <dbReference type="ARBA" id="ARBA00022763"/>
    </source>
</evidence>
<keyword evidence="3" id="KW-0539">Nucleus</keyword>
<dbReference type="Pfam" id="PF08573">
    <property type="entry name" value="SAE2"/>
    <property type="match status" value="1"/>
</dbReference>
<dbReference type="PANTHER" id="PTHR23159:SF60">
    <property type="entry name" value="SPINDLE ASSEMBLY ABNORMAL PROTEIN 4"/>
    <property type="match status" value="1"/>
</dbReference>
<evidence type="ECO:0000313" key="7">
    <source>
        <dbReference type="EMBL" id="CTR07790.1"/>
    </source>
</evidence>
<evidence type="ECO:0000256" key="1">
    <source>
        <dbReference type="ARBA" id="ARBA00004123"/>
    </source>
</evidence>
<evidence type="ECO:0000256" key="5">
    <source>
        <dbReference type="SAM" id="MobiDB-lite"/>
    </source>
</evidence>
<dbReference type="EMBL" id="LCTV02000007">
    <property type="protein sequence ID" value="PRQ73569.1"/>
    <property type="molecule type" value="Genomic_DNA"/>
</dbReference>
<reference evidence="7 9" key="1">
    <citation type="submission" date="2015-07" db="EMBL/GenBank/DDBJ databases">
        <authorList>
            <person name="Cajimat M.N.B."/>
            <person name="Milazzo M.L."/>
            <person name="Fulhorst C.F."/>
        </authorList>
    </citation>
    <scope>NUCLEOTIDE SEQUENCE [LARGE SCALE GENOMIC DNA]</scope>
    <source>
        <strain evidence="7">Single colony</strain>
    </source>
</reference>
<evidence type="ECO:0000313" key="10">
    <source>
        <dbReference type="Proteomes" id="UP000239560"/>
    </source>
</evidence>
<feature type="region of interest" description="Disordered" evidence="5">
    <location>
        <begin position="80"/>
        <end position="99"/>
    </location>
</feature>
<feature type="compositionally biased region" description="Pro residues" evidence="5">
    <location>
        <begin position="338"/>
        <end position="354"/>
    </location>
</feature>
<evidence type="ECO:0000256" key="3">
    <source>
        <dbReference type="ARBA" id="ARBA00023242"/>
    </source>
</evidence>
<feature type="domain" description="DNA endonuclease activator Ctp1 C-terminal" evidence="6">
    <location>
        <begin position="1039"/>
        <end position="1124"/>
    </location>
</feature>
<accession>A0A0K3CGZ6</accession>
<feature type="compositionally biased region" description="Basic and acidic residues" evidence="5">
    <location>
        <begin position="687"/>
        <end position="696"/>
    </location>
</feature>
<feature type="compositionally biased region" description="Low complexity" evidence="5">
    <location>
        <begin position="293"/>
        <end position="309"/>
    </location>
</feature>
<feature type="region of interest" description="Disordered" evidence="5">
    <location>
        <begin position="517"/>
        <end position="744"/>
    </location>
</feature>
<dbReference type="OrthoDB" id="2528737at2759"/>
<organism evidence="7 9">
    <name type="scientific">Rhodotorula toruloides</name>
    <name type="common">Yeast</name>
    <name type="synonym">Rhodosporidium toruloides</name>
    <dbReference type="NCBI Taxonomy" id="5286"/>
    <lineage>
        <taxon>Eukaryota</taxon>
        <taxon>Fungi</taxon>
        <taxon>Dikarya</taxon>
        <taxon>Basidiomycota</taxon>
        <taxon>Pucciniomycotina</taxon>
        <taxon>Microbotryomycetes</taxon>
        <taxon>Sporidiobolales</taxon>
        <taxon>Sporidiobolaceae</taxon>
        <taxon>Rhodotorula</taxon>
    </lineage>
</organism>
<keyword evidence="4" id="KW-0175">Coiled coil</keyword>
<evidence type="ECO:0000313" key="9">
    <source>
        <dbReference type="Proteomes" id="UP000199069"/>
    </source>
</evidence>
<feature type="region of interest" description="Disordered" evidence="5">
    <location>
        <begin position="1100"/>
        <end position="1121"/>
    </location>
</feature>
<dbReference type="OMA" id="FWIERTR"/>
<keyword evidence="2" id="KW-0227">DNA damage</keyword>
<feature type="compositionally biased region" description="Low complexity" evidence="5">
    <location>
        <begin position="710"/>
        <end position="725"/>
    </location>
</feature>
<dbReference type="EMBL" id="CWKI01000007">
    <property type="protein sequence ID" value="CTR07790.1"/>
    <property type="molecule type" value="Genomic_DNA"/>
</dbReference>
<feature type="coiled-coil region" evidence="4">
    <location>
        <begin position="173"/>
        <end position="238"/>
    </location>
</feature>
<dbReference type="STRING" id="5286.A0A0K3CGZ6"/>
<dbReference type="Gene3D" id="1.10.287.1490">
    <property type="match status" value="1"/>
</dbReference>
<evidence type="ECO:0000313" key="8">
    <source>
        <dbReference type="EMBL" id="PRQ73569.1"/>
    </source>
</evidence>
<proteinExistence type="predicted"/>
<feature type="compositionally biased region" description="Basic residues" evidence="5">
    <location>
        <begin position="936"/>
        <end position="950"/>
    </location>
</feature>
<feature type="compositionally biased region" description="Low complexity" evidence="5">
    <location>
        <begin position="825"/>
        <end position="834"/>
    </location>
</feature>
<feature type="compositionally biased region" description="Basic residues" evidence="5">
    <location>
        <begin position="587"/>
        <end position="597"/>
    </location>
</feature>
<feature type="compositionally biased region" description="Polar residues" evidence="5">
    <location>
        <begin position="558"/>
        <end position="569"/>
    </location>
</feature>
<reference evidence="8 10" key="2">
    <citation type="journal article" date="2018" name="Elife">
        <title>Functional genomics of lipid metabolism in the oleaginous yeast Rhodosporidium toruloides.</title>
        <authorList>
            <person name="Coradetti S.T."/>
            <person name="Pinel D."/>
            <person name="Geiselman G."/>
            <person name="Ito M."/>
            <person name="Mondo S."/>
            <person name="Reilly M.C."/>
            <person name="Cheng Y.F."/>
            <person name="Bauer S."/>
            <person name="Grigoriev I."/>
            <person name="Gladden J.M."/>
            <person name="Simmons B.A."/>
            <person name="Brem R."/>
            <person name="Arkin A.P."/>
            <person name="Skerker J.M."/>
        </authorList>
    </citation>
    <scope>NUCLEOTIDE SEQUENCE [LARGE SCALE GENOMIC DNA]</scope>
    <source>
        <strain evidence="8 10">NBRC 0880</strain>
    </source>
</reference>
<dbReference type="Proteomes" id="UP000199069">
    <property type="component" value="Unassembled WGS sequence"/>
</dbReference>
<dbReference type="Proteomes" id="UP000239560">
    <property type="component" value="Unassembled WGS sequence"/>
</dbReference>
<keyword evidence="9" id="KW-1185">Reference proteome</keyword>
<feature type="compositionally biased region" description="Low complexity" evidence="5">
    <location>
        <begin position="530"/>
        <end position="543"/>
    </location>
</feature>
<feature type="compositionally biased region" description="Basic and acidic residues" evidence="5">
    <location>
        <begin position="989"/>
        <end position="999"/>
    </location>
</feature>
<feature type="region of interest" description="Disordered" evidence="5">
    <location>
        <begin position="261"/>
        <end position="358"/>
    </location>
</feature>
<gene>
    <name evidence="7" type="primary">FGENESH: predicted gene_7.36</name>
    <name evidence="8" type="ORF">AAT19DRAFT_15136</name>
    <name evidence="7" type="ORF">BN2166_0036510</name>
</gene>
<dbReference type="GO" id="GO:0006281">
    <property type="term" value="P:DNA repair"/>
    <property type="evidence" value="ECO:0007669"/>
    <property type="project" value="InterPro"/>
</dbReference>
<sequence length="1160" mass="125340">MATHGAEAQPDLAAILRTAHDSLAASLEADVNDREARLTSVVNVLGFSTLDDLEDFVYLHGGGKVVPAAQRDTLPLDETQTQFSETRRTKRNEERRAENATLKRDLATVRAELQWARSEAAKAKEEKEELVKDKRRLLNTVESLRTATGGDAAALARPMSSLSQAGMSPTAELQACWDEVESLQATVAQLEEELASAQTLCDEQAVELRDLRDEVVNLQQEKTRAEALEAELLRLRERISSLVPAILSGGPIPATPTFSAITPSGATIRPAPTSSLPPLRLSNAAADPSPSVRPASTAAGPSATTPRPTQRNEQVPSETDDVAPDEPPQPSTSRQPAAPAPPQPGGAEAPPPATQPAALPHPRVAAISTAPSSSAASASPTASLSSRLQNKIRLYPSMFAAFTASRTTLLGELARKKELEAVLAGFPTHVSERFLARAGPAPAVDIDRYSEPAALPTDPAERKEMATSGRLEIVYEDLRIKELEVSKTAANVQAWVEKLAEYVDSYTLQLQEKEAEEAAADAKGKKRAAPAEAGMPAASGMAGQPVKKRRKVVADVTPATSATLASSIAGTPVPRPSLAKPQSPRPSPRKSPRKSPRHSPYVSPRKQLLVGGTTTPGVAAEASPSTSTKKRRWNLVSPKKKDLSGVKKQLWTRRGDADGATVAADSPAATSGTQPPLLPSSPAVKRINSEGDREASTYEPEPDTLRTELSSQTGRRSSTTAGRSSSPRKPVLRRSISVASSSALQATRRHLLVAAVDENDPFVDRGPAKAPRPPSPAGALPLQPSPRSRLSQTASRKGKSRTLVPTSPASRAATPSPLPSPSPSPSKGLSMPPSAQFSSRRLPMQDSPPLRSPFAIKTGDAARQALIPDSDDEDKACARELRFFNNLGTPPLPRAPTKRQNPSQKTAEAASGSRGTVARSQRMKVESQVVPLSPSPKKRKQRKAASKTKAVKTEPGAQPATPTKEVFGRERWLDLDQSTPDYPEDPDDEQSRKFWIERTRLKRRVKLQKDKQDSAKKAGSSKRVLEINPERNKGEKQFFKEVVRNKEERSKMLAEPCAECTAYFDRSGTENTCNHRRQPAAATYLDERAAASEKRLQAIGRHRVQQPTVEDPPQYWEFGIPTTQDAEKLNQEARKKKERARALQEAEADTPNGLYRWRDA</sequence>
<evidence type="ECO:0000259" key="6">
    <source>
        <dbReference type="Pfam" id="PF08573"/>
    </source>
</evidence>
<dbReference type="GO" id="GO:0005634">
    <property type="term" value="C:nucleus"/>
    <property type="evidence" value="ECO:0007669"/>
    <property type="project" value="UniProtKB-SubCell"/>
</dbReference>